<dbReference type="InterPro" id="IPR036034">
    <property type="entry name" value="PDZ_sf"/>
</dbReference>
<evidence type="ECO:0008006" key="4">
    <source>
        <dbReference type="Google" id="ProtNLM"/>
    </source>
</evidence>
<feature type="transmembrane region" description="Helical" evidence="1">
    <location>
        <begin position="12"/>
        <end position="33"/>
    </location>
</feature>
<dbReference type="KEGG" id="spoa:EQM13_04625"/>
<reference evidence="3" key="1">
    <citation type="submission" date="2019-01" db="EMBL/GenBank/DDBJ databases">
        <title>Draft genomes of a novel of Sporanaerobacter strains.</title>
        <authorList>
            <person name="Ma S."/>
        </authorList>
    </citation>
    <scope>NUCLEOTIDE SEQUENCE [LARGE SCALE GENOMIC DNA]</scope>
    <source>
        <strain evidence="3">NJN-17</strain>
    </source>
</reference>
<dbReference type="Proteomes" id="UP000287969">
    <property type="component" value="Chromosome"/>
</dbReference>
<name>A0A410QAA1_9FIRM</name>
<feature type="transmembrane region" description="Helical" evidence="1">
    <location>
        <begin position="185"/>
        <end position="204"/>
    </location>
</feature>
<sequence length="390" mass="44810">MFELKEIFKSSLYTVLSSVKLPLYWIVIIIIFFQYYKQNKIEKTILKQSKQPLFLKVVSSAAFGLFGGIIGSVIIILLRITLNPKDFEMIFLLALVLALFHPRFLCFSYGGGIISLISLIFGYPHINVENVLSIVAVLHMVESVLVILDGQSSKIPIFMERNDQIVGGFSMSRFWPVPFSVFVNGYGNFPLITIAALGYGDYALTKYPSQKVKETAGRLFLFSFILLFLSQISKNSLLFKYIGSVFSFSAHEFIIQWGRREESRGIPIFKPSEFGIKILYALPKGIGKKMKLKTGDVIISINGHKILSRDDLTRVMSLCPNYIRMEVFDRKRGVVVKEYKDYKNRIKNLGIFIIPKDPEYAFVMEEGEPRIKKIIKKLILKEKEREYLRR</sequence>
<dbReference type="RefSeq" id="WP_128752054.1">
    <property type="nucleotide sequence ID" value="NZ_CP035282.1"/>
</dbReference>
<evidence type="ECO:0000313" key="2">
    <source>
        <dbReference type="EMBL" id="QAT60915.1"/>
    </source>
</evidence>
<keyword evidence="1" id="KW-0812">Transmembrane</keyword>
<feature type="transmembrane region" description="Helical" evidence="1">
    <location>
        <begin position="216"/>
        <end position="232"/>
    </location>
</feature>
<dbReference type="EMBL" id="CP035282">
    <property type="protein sequence ID" value="QAT60915.1"/>
    <property type="molecule type" value="Genomic_DNA"/>
</dbReference>
<dbReference type="AlphaFoldDB" id="A0A410QAA1"/>
<dbReference type="Gene3D" id="2.30.42.10">
    <property type="match status" value="1"/>
</dbReference>
<dbReference type="OrthoDB" id="198399at2"/>
<keyword evidence="1" id="KW-1133">Transmembrane helix</keyword>
<feature type="transmembrane region" description="Helical" evidence="1">
    <location>
        <begin position="90"/>
        <end position="123"/>
    </location>
</feature>
<feature type="transmembrane region" description="Helical" evidence="1">
    <location>
        <begin position="53"/>
        <end position="78"/>
    </location>
</feature>
<accession>A0A410QAA1</accession>
<keyword evidence="3" id="KW-1185">Reference proteome</keyword>
<organism evidence="2 3">
    <name type="scientific">Acidilutibacter cellobiosedens</name>
    <dbReference type="NCBI Taxonomy" id="2507161"/>
    <lineage>
        <taxon>Bacteria</taxon>
        <taxon>Bacillati</taxon>
        <taxon>Bacillota</taxon>
        <taxon>Tissierellia</taxon>
        <taxon>Tissierellales</taxon>
        <taxon>Acidilutibacteraceae</taxon>
        <taxon>Acidilutibacter</taxon>
    </lineage>
</organism>
<dbReference type="SUPFAM" id="SSF50156">
    <property type="entry name" value="PDZ domain-like"/>
    <property type="match status" value="1"/>
</dbReference>
<evidence type="ECO:0000256" key="1">
    <source>
        <dbReference type="SAM" id="Phobius"/>
    </source>
</evidence>
<evidence type="ECO:0000313" key="3">
    <source>
        <dbReference type="Proteomes" id="UP000287969"/>
    </source>
</evidence>
<gene>
    <name evidence="2" type="ORF">EQM13_04625</name>
</gene>
<protein>
    <recommendedName>
        <fullName evidence="4">PDZ domain-containing protein</fullName>
    </recommendedName>
</protein>
<feature type="transmembrane region" description="Helical" evidence="1">
    <location>
        <begin position="130"/>
        <end position="148"/>
    </location>
</feature>
<keyword evidence="1" id="KW-0472">Membrane</keyword>
<proteinExistence type="predicted"/>